<dbReference type="EMBL" id="JAWWNJ010000096">
    <property type="protein sequence ID" value="KAK6996597.1"/>
    <property type="molecule type" value="Genomic_DNA"/>
</dbReference>
<gene>
    <name evidence="2" type="ORF">R3P38DRAFT_3221638</name>
</gene>
<feature type="region of interest" description="Disordered" evidence="1">
    <location>
        <begin position="134"/>
        <end position="153"/>
    </location>
</feature>
<dbReference type="AlphaFoldDB" id="A0AAW0A0V9"/>
<evidence type="ECO:0000313" key="2">
    <source>
        <dbReference type="EMBL" id="KAK6996597.1"/>
    </source>
</evidence>
<keyword evidence="3" id="KW-1185">Reference proteome</keyword>
<dbReference type="Proteomes" id="UP001362999">
    <property type="component" value="Unassembled WGS sequence"/>
</dbReference>
<reference evidence="2 3" key="1">
    <citation type="journal article" date="2024" name="J Genomics">
        <title>Draft genome sequencing and assembly of Favolaschia claudopus CIRM-BRFM 2984 isolated from oak limbs.</title>
        <authorList>
            <person name="Navarro D."/>
            <person name="Drula E."/>
            <person name="Chaduli D."/>
            <person name="Cazenave R."/>
            <person name="Ahrendt S."/>
            <person name="Wang J."/>
            <person name="Lipzen A."/>
            <person name="Daum C."/>
            <person name="Barry K."/>
            <person name="Grigoriev I.V."/>
            <person name="Favel A."/>
            <person name="Rosso M.N."/>
            <person name="Martin F."/>
        </authorList>
    </citation>
    <scope>NUCLEOTIDE SEQUENCE [LARGE SCALE GENOMIC DNA]</scope>
    <source>
        <strain evidence="2 3">CIRM-BRFM 2984</strain>
    </source>
</reference>
<sequence length="287" mass="31018">MVGNADKLTPVEIAALIHPADGTRCDISVEVLDALISDLDDTQCDVLLRQLGLTVIAANFGTLLPKFMRHDDDDELDLLVRKMPLFHIAETTPPSPTPSTYTPSPYDYHITTAAGGSSTAHGWLSAGAATSRVPGGQAARATPRSSPSKPSPAAYAVFFGNTVGVFTPQQRSELQDSLRGAKPALHVGFPSIKTADRAIAHARKHGWTSDTSSSRRRLPSTQTPSAPPPQTHSTWFRVGSILVSFVHGSRFFSTLQEFVERSTSRLTRSPQLKSILKPLLQTGRRKS</sequence>
<feature type="region of interest" description="Disordered" evidence="1">
    <location>
        <begin position="200"/>
        <end position="233"/>
    </location>
</feature>
<protein>
    <submittedName>
        <fullName evidence="2">Uncharacterized protein</fullName>
    </submittedName>
</protein>
<accession>A0AAW0A0V9</accession>
<evidence type="ECO:0000256" key="1">
    <source>
        <dbReference type="SAM" id="MobiDB-lite"/>
    </source>
</evidence>
<comment type="caution">
    <text evidence="2">The sequence shown here is derived from an EMBL/GenBank/DDBJ whole genome shotgun (WGS) entry which is preliminary data.</text>
</comment>
<feature type="compositionally biased region" description="Low complexity" evidence="1">
    <location>
        <begin position="138"/>
        <end position="153"/>
    </location>
</feature>
<evidence type="ECO:0000313" key="3">
    <source>
        <dbReference type="Proteomes" id="UP001362999"/>
    </source>
</evidence>
<organism evidence="2 3">
    <name type="scientific">Favolaschia claudopus</name>
    <dbReference type="NCBI Taxonomy" id="2862362"/>
    <lineage>
        <taxon>Eukaryota</taxon>
        <taxon>Fungi</taxon>
        <taxon>Dikarya</taxon>
        <taxon>Basidiomycota</taxon>
        <taxon>Agaricomycotina</taxon>
        <taxon>Agaricomycetes</taxon>
        <taxon>Agaricomycetidae</taxon>
        <taxon>Agaricales</taxon>
        <taxon>Marasmiineae</taxon>
        <taxon>Mycenaceae</taxon>
        <taxon>Favolaschia</taxon>
    </lineage>
</organism>
<proteinExistence type="predicted"/>
<name>A0AAW0A0V9_9AGAR</name>